<evidence type="ECO:0000313" key="4">
    <source>
        <dbReference type="EMBL" id="TEA21582.1"/>
    </source>
</evidence>
<dbReference type="InterPro" id="IPR052766">
    <property type="entry name" value="S41A_metabolite_peptidase"/>
</dbReference>
<comment type="caution">
    <text evidence="4">The sequence shown here is derived from an EMBL/GenBank/DDBJ whole genome shotgun (WGS) entry which is preliminary data.</text>
</comment>
<name>A0A4R8TSB2_9PEZI</name>
<dbReference type="InterPro" id="IPR056186">
    <property type="entry name" value="PDZ_CPAF-rel"/>
</dbReference>
<feature type="signal peptide" evidence="2">
    <location>
        <begin position="1"/>
        <end position="25"/>
    </location>
</feature>
<dbReference type="PANTHER" id="PTHR37049:SF4">
    <property type="entry name" value="RHODANESE DOMAIN-CONTAINING PROTEIN"/>
    <property type="match status" value="1"/>
</dbReference>
<feature type="region of interest" description="Disordered" evidence="1">
    <location>
        <begin position="697"/>
        <end position="736"/>
    </location>
</feature>
<keyword evidence="5" id="KW-1185">Reference proteome</keyword>
<feature type="chain" id="PRO_5020661319" evidence="2">
    <location>
        <begin position="26"/>
        <end position="764"/>
    </location>
</feature>
<evidence type="ECO:0000259" key="3">
    <source>
        <dbReference type="Pfam" id="PF23658"/>
    </source>
</evidence>
<dbReference type="Gene3D" id="3.90.226.10">
    <property type="entry name" value="2-enoyl-CoA Hydratase, Chain A, domain 1"/>
    <property type="match status" value="1"/>
</dbReference>
<evidence type="ECO:0000256" key="1">
    <source>
        <dbReference type="SAM" id="MobiDB-lite"/>
    </source>
</evidence>
<dbReference type="Proteomes" id="UP000295604">
    <property type="component" value="Unassembled WGS sequence"/>
</dbReference>
<sequence length="764" mass="82191">MLDLSSTSVKALILAGLAAAVPASANPLRRQAARSEACAEIGRAYDEARSSKSSATVKPSVAYECLRSIPVDAERDVALIKYLRPWLEFQSTIGILPDPPEEYLYPGVDIFGGFDNITRALEGGEYDSQYDFALDLYRLINVKPREGHLGYTPVLGSLLDFDTPELFISISVDGLKTPKVYLHSDYTKSVRQDYEASEVTKFDDASIVDYLQQRSVDNSRDQDPDAAYNEQLFTAALDNTGQTAGAGRYMHTTLSDESVIELANGTKLTITNLARVNANFSGITSGEDVHQRFEVPDRYGEAEESVNTTQSSFSPSLDGLPDPFVIHRDRYVTGYHPETPKLEDTAVLVVSSFTSQVTDRRTGDDVTDFIRVHTHFVERSRRERRSKLVIDLQGNGGGYVASAMSMYAVLFPEGGGDAAHMNMRLRAHAALDWVGTTAQAAGVDPQDLPYPFGYSGFLDENLRNFSDWRDFYGPETIGGSEYTNVVQPGEMRFAATGAPGFEIPEPWFEPRDTVIVTDGHCASACAYVVGMMARELGVQTVALGGRPIEAPMQAIGGTKGGPVITLYPYQLIYPALETLAVPPGDVDLTPFADPTPPLAGPSTESWAVNSANVYLDDDLDGMPVQFRYEAANCKLFFTWETLTDFTKLWEAVVNVKWNGAKCVKGSTTNADGTMGSTTPGYSEKVVSSFKWAAGPGDVADKAKSEGGSENGGGGGDGGGGGGGAEGGDGGGGEAGNDENAAGNVRISLWTTCVVAFVTITVYAM</sequence>
<dbReference type="InterPro" id="IPR029045">
    <property type="entry name" value="ClpP/crotonase-like_dom_sf"/>
</dbReference>
<evidence type="ECO:0000256" key="2">
    <source>
        <dbReference type="SAM" id="SignalP"/>
    </source>
</evidence>
<protein>
    <submittedName>
        <fullName evidence="4">Peptidase S41 family protein ustP</fullName>
    </submittedName>
</protein>
<feature type="compositionally biased region" description="Gly residues" evidence="1">
    <location>
        <begin position="708"/>
        <end position="734"/>
    </location>
</feature>
<dbReference type="PANTHER" id="PTHR37049">
    <property type="entry name" value="PEPTIDASE S41 FAMILY PROTEIN"/>
    <property type="match status" value="1"/>
</dbReference>
<evidence type="ECO:0000313" key="5">
    <source>
        <dbReference type="Proteomes" id="UP000295604"/>
    </source>
</evidence>
<gene>
    <name evidence="4" type="primary">ustP-3</name>
    <name evidence="4" type="ORF">C8034_v005701</name>
</gene>
<accession>A0A4R8TSB2</accession>
<proteinExistence type="predicted"/>
<reference evidence="4 5" key="1">
    <citation type="submission" date="2018-11" db="EMBL/GenBank/DDBJ databases">
        <title>Genome sequence and assembly of Colletotrichum sidae.</title>
        <authorList>
            <person name="Gan P."/>
            <person name="Shirasu K."/>
        </authorList>
    </citation>
    <scope>NUCLEOTIDE SEQUENCE [LARGE SCALE GENOMIC DNA]</scope>
    <source>
        <strain evidence="4 5">CBS 518.97</strain>
    </source>
</reference>
<dbReference type="EMBL" id="QAPF01000016">
    <property type="protein sequence ID" value="TEA21582.1"/>
    <property type="molecule type" value="Genomic_DNA"/>
</dbReference>
<dbReference type="AlphaFoldDB" id="A0A4R8TSB2"/>
<dbReference type="Pfam" id="PF23658">
    <property type="entry name" value="PDZ_CPAF_rel"/>
    <property type="match status" value="1"/>
</dbReference>
<keyword evidence="2" id="KW-0732">Signal</keyword>
<organism evidence="4 5">
    <name type="scientific">Colletotrichum sidae</name>
    <dbReference type="NCBI Taxonomy" id="1347389"/>
    <lineage>
        <taxon>Eukaryota</taxon>
        <taxon>Fungi</taxon>
        <taxon>Dikarya</taxon>
        <taxon>Ascomycota</taxon>
        <taxon>Pezizomycotina</taxon>
        <taxon>Sordariomycetes</taxon>
        <taxon>Hypocreomycetidae</taxon>
        <taxon>Glomerellales</taxon>
        <taxon>Glomerellaceae</taxon>
        <taxon>Colletotrichum</taxon>
        <taxon>Colletotrichum orbiculare species complex</taxon>
    </lineage>
</organism>
<feature type="domain" description="CPAF-like PDZ" evidence="3">
    <location>
        <begin position="161"/>
        <end position="280"/>
    </location>
</feature>
<dbReference type="SUPFAM" id="SSF52096">
    <property type="entry name" value="ClpP/crotonase"/>
    <property type="match status" value="1"/>
</dbReference>